<gene>
    <name evidence="1" type="ORF">BGE01nite_34670</name>
</gene>
<sequence length="70" mass="7641">MKTDTISRPTIAKDQEIVSGFVPVTGQPEKVLEGKILYGSRMGRIEQREITVQLHSISGLFASLRAVAKG</sequence>
<dbReference type="EMBL" id="BKAG01000026">
    <property type="protein sequence ID" value="GEP44176.1"/>
    <property type="molecule type" value="Genomic_DNA"/>
</dbReference>
<organism evidence="1 2">
    <name type="scientific">Brevifollis gellanilyticus</name>
    <dbReference type="NCBI Taxonomy" id="748831"/>
    <lineage>
        <taxon>Bacteria</taxon>
        <taxon>Pseudomonadati</taxon>
        <taxon>Verrucomicrobiota</taxon>
        <taxon>Verrucomicrobiia</taxon>
        <taxon>Verrucomicrobiales</taxon>
        <taxon>Verrucomicrobiaceae</taxon>
    </lineage>
</organism>
<reference evidence="1 2" key="1">
    <citation type="submission" date="2019-07" db="EMBL/GenBank/DDBJ databases">
        <title>Whole genome shotgun sequence of Brevifollis gellanilyticus NBRC 108608.</title>
        <authorList>
            <person name="Hosoyama A."/>
            <person name="Uohara A."/>
            <person name="Ohji S."/>
            <person name="Ichikawa N."/>
        </authorList>
    </citation>
    <scope>NUCLEOTIDE SEQUENCE [LARGE SCALE GENOMIC DNA]</scope>
    <source>
        <strain evidence="1 2">NBRC 108608</strain>
    </source>
</reference>
<accession>A0A512MBS7</accession>
<evidence type="ECO:0000313" key="1">
    <source>
        <dbReference type="EMBL" id="GEP44176.1"/>
    </source>
</evidence>
<protein>
    <submittedName>
        <fullName evidence="1">Uncharacterized protein</fullName>
    </submittedName>
</protein>
<dbReference type="RefSeq" id="WP_170266855.1">
    <property type="nucleotide sequence ID" value="NZ_BKAG01000026.1"/>
</dbReference>
<keyword evidence="2" id="KW-1185">Reference proteome</keyword>
<proteinExistence type="predicted"/>
<name>A0A512MBS7_9BACT</name>
<dbReference type="Proteomes" id="UP000321577">
    <property type="component" value="Unassembled WGS sequence"/>
</dbReference>
<comment type="caution">
    <text evidence="1">The sequence shown here is derived from an EMBL/GenBank/DDBJ whole genome shotgun (WGS) entry which is preliminary data.</text>
</comment>
<evidence type="ECO:0000313" key="2">
    <source>
        <dbReference type="Proteomes" id="UP000321577"/>
    </source>
</evidence>
<dbReference type="AlphaFoldDB" id="A0A512MBS7"/>